<reference evidence="2" key="1">
    <citation type="submission" date="2022-02" db="EMBL/GenBank/DDBJ databases">
        <authorList>
            <person name="Henning P.M."/>
            <person name="McCubbin A.G."/>
            <person name="Shore J.S."/>
        </authorList>
    </citation>
    <scope>NUCLEOTIDE SEQUENCE</scope>
    <source>
        <strain evidence="2">F60SS</strain>
        <tissue evidence="2">Leaves</tissue>
    </source>
</reference>
<sequence>MQPPLPSVTNALTRFGQQPHPVVAAGSTVTKPGS</sequence>
<protein>
    <submittedName>
        <fullName evidence="2">Uncharacterized protein</fullName>
    </submittedName>
</protein>
<feature type="region of interest" description="Disordered" evidence="1">
    <location>
        <begin position="1"/>
        <end position="34"/>
    </location>
</feature>
<accession>A0A9Q0JHJ3</accession>
<comment type="caution">
    <text evidence="2">The sequence shown here is derived from an EMBL/GenBank/DDBJ whole genome shotgun (WGS) entry which is preliminary data.</text>
</comment>
<dbReference type="Proteomes" id="UP001141552">
    <property type="component" value="Unassembled WGS sequence"/>
</dbReference>
<evidence type="ECO:0000256" key="1">
    <source>
        <dbReference type="SAM" id="MobiDB-lite"/>
    </source>
</evidence>
<keyword evidence="3" id="KW-1185">Reference proteome</keyword>
<reference evidence="2" key="2">
    <citation type="journal article" date="2023" name="Plants (Basel)">
        <title>Annotation of the Turnera subulata (Passifloraceae) Draft Genome Reveals the S-Locus Evolved after the Divergence of Turneroideae from Passifloroideae in a Stepwise Manner.</title>
        <authorList>
            <person name="Henning P.M."/>
            <person name="Roalson E.H."/>
            <person name="Mir W."/>
            <person name="McCubbin A.G."/>
            <person name="Shore J.S."/>
        </authorList>
    </citation>
    <scope>NUCLEOTIDE SEQUENCE</scope>
    <source>
        <strain evidence="2">F60SS</strain>
    </source>
</reference>
<gene>
    <name evidence="2" type="ORF">Tsubulata_005426</name>
</gene>
<evidence type="ECO:0000313" key="2">
    <source>
        <dbReference type="EMBL" id="KAJ4841993.1"/>
    </source>
</evidence>
<dbReference type="EMBL" id="JAKUCV010002624">
    <property type="protein sequence ID" value="KAJ4841993.1"/>
    <property type="molecule type" value="Genomic_DNA"/>
</dbReference>
<proteinExistence type="predicted"/>
<feature type="compositionally biased region" description="Polar residues" evidence="1">
    <location>
        <begin position="7"/>
        <end position="16"/>
    </location>
</feature>
<dbReference type="AlphaFoldDB" id="A0A9Q0JHJ3"/>
<evidence type="ECO:0000313" key="3">
    <source>
        <dbReference type="Proteomes" id="UP001141552"/>
    </source>
</evidence>
<organism evidence="2 3">
    <name type="scientific">Turnera subulata</name>
    <dbReference type="NCBI Taxonomy" id="218843"/>
    <lineage>
        <taxon>Eukaryota</taxon>
        <taxon>Viridiplantae</taxon>
        <taxon>Streptophyta</taxon>
        <taxon>Embryophyta</taxon>
        <taxon>Tracheophyta</taxon>
        <taxon>Spermatophyta</taxon>
        <taxon>Magnoliopsida</taxon>
        <taxon>eudicotyledons</taxon>
        <taxon>Gunneridae</taxon>
        <taxon>Pentapetalae</taxon>
        <taxon>rosids</taxon>
        <taxon>fabids</taxon>
        <taxon>Malpighiales</taxon>
        <taxon>Passifloraceae</taxon>
        <taxon>Turnera</taxon>
    </lineage>
</organism>
<name>A0A9Q0JHJ3_9ROSI</name>